<dbReference type="InterPro" id="IPR012338">
    <property type="entry name" value="Beta-lactam/transpept-like"/>
</dbReference>
<dbReference type="AlphaFoldDB" id="A0A3M9NMF6"/>
<dbReference type="Gene3D" id="3.30.1390.30">
    <property type="entry name" value="Penicillin-binding protein 2a, domain 3"/>
    <property type="match status" value="1"/>
</dbReference>
<keyword evidence="8" id="KW-0378">Hydrolase</keyword>
<evidence type="ECO:0000259" key="16">
    <source>
        <dbReference type="Pfam" id="PF03717"/>
    </source>
</evidence>
<dbReference type="NCBIfam" id="TIGR03423">
    <property type="entry name" value="pbp2_mrdA"/>
    <property type="match status" value="1"/>
</dbReference>
<comment type="subcellular location">
    <subcellularLocation>
        <location evidence="2">Cell membrane</location>
    </subcellularLocation>
    <subcellularLocation>
        <location evidence="1">Membrane</location>
        <topology evidence="1">Single-pass membrane protein</topology>
    </subcellularLocation>
</comment>
<keyword evidence="13" id="KW-0961">Cell wall biogenesis/degradation</keyword>
<dbReference type="Pfam" id="PF00905">
    <property type="entry name" value="Transpeptidase"/>
    <property type="match status" value="1"/>
</dbReference>
<dbReference type="InterPro" id="IPR001460">
    <property type="entry name" value="PCN-bd_Tpept"/>
</dbReference>
<dbReference type="PANTHER" id="PTHR30627">
    <property type="entry name" value="PEPTIDOGLYCAN D,D-TRANSPEPTIDASE"/>
    <property type="match status" value="1"/>
</dbReference>
<dbReference type="InterPro" id="IPR017790">
    <property type="entry name" value="Penicillin-binding_protein_2"/>
</dbReference>
<keyword evidence="5" id="KW-0121">Carboxypeptidase</keyword>
<evidence type="ECO:0000256" key="5">
    <source>
        <dbReference type="ARBA" id="ARBA00022645"/>
    </source>
</evidence>
<dbReference type="InterPro" id="IPR036138">
    <property type="entry name" value="PBP_dimer_sf"/>
</dbReference>
<dbReference type="SUPFAM" id="SSF56601">
    <property type="entry name" value="beta-lactamase/transpeptidase-like"/>
    <property type="match status" value="1"/>
</dbReference>
<dbReference type="GO" id="GO:0009002">
    <property type="term" value="F:serine-type D-Ala-D-Ala carboxypeptidase activity"/>
    <property type="evidence" value="ECO:0007669"/>
    <property type="project" value="InterPro"/>
</dbReference>
<proteinExistence type="predicted"/>
<keyword evidence="11" id="KW-1133">Transmembrane helix</keyword>
<evidence type="ECO:0000256" key="14">
    <source>
        <dbReference type="SAM" id="MobiDB-lite"/>
    </source>
</evidence>
<dbReference type="GO" id="GO:0005886">
    <property type="term" value="C:plasma membrane"/>
    <property type="evidence" value="ECO:0007669"/>
    <property type="project" value="UniProtKB-SubCell"/>
</dbReference>
<feature type="compositionally biased region" description="Basic and acidic residues" evidence="14">
    <location>
        <begin position="652"/>
        <end position="664"/>
    </location>
</feature>
<comment type="caution">
    <text evidence="17">The sequence shown here is derived from an EMBL/GenBank/DDBJ whole genome shotgun (WGS) entry which is preliminary data.</text>
</comment>
<protein>
    <submittedName>
        <fullName evidence="17">Penicillin-binding protein 2</fullName>
    </submittedName>
</protein>
<organism evidence="17 18">
    <name type="scientific">Hanamia caeni</name>
    <dbReference type="NCBI Taxonomy" id="2294116"/>
    <lineage>
        <taxon>Bacteria</taxon>
        <taxon>Pseudomonadati</taxon>
        <taxon>Bacteroidota</taxon>
        <taxon>Chitinophagia</taxon>
        <taxon>Chitinophagales</taxon>
        <taxon>Chitinophagaceae</taxon>
        <taxon>Hanamia</taxon>
    </lineage>
</organism>
<evidence type="ECO:0000256" key="6">
    <source>
        <dbReference type="ARBA" id="ARBA00022670"/>
    </source>
</evidence>
<dbReference type="Gene3D" id="3.90.1310.10">
    <property type="entry name" value="Penicillin-binding protein 2a (Domain 2)"/>
    <property type="match status" value="1"/>
</dbReference>
<evidence type="ECO:0000256" key="11">
    <source>
        <dbReference type="ARBA" id="ARBA00022989"/>
    </source>
</evidence>
<evidence type="ECO:0000256" key="3">
    <source>
        <dbReference type="ARBA" id="ARBA00022475"/>
    </source>
</evidence>
<dbReference type="OrthoDB" id="9766847at2"/>
<dbReference type="GO" id="GO:0071555">
    <property type="term" value="P:cell wall organization"/>
    <property type="evidence" value="ECO:0007669"/>
    <property type="project" value="UniProtKB-KW"/>
</dbReference>
<evidence type="ECO:0000256" key="2">
    <source>
        <dbReference type="ARBA" id="ARBA00004236"/>
    </source>
</evidence>
<dbReference type="EMBL" id="RJJR01000002">
    <property type="protein sequence ID" value="RNI38844.1"/>
    <property type="molecule type" value="Genomic_DNA"/>
</dbReference>
<dbReference type="GO" id="GO:0009252">
    <property type="term" value="P:peptidoglycan biosynthetic process"/>
    <property type="evidence" value="ECO:0007669"/>
    <property type="project" value="UniProtKB-KW"/>
</dbReference>
<evidence type="ECO:0000256" key="1">
    <source>
        <dbReference type="ARBA" id="ARBA00004167"/>
    </source>
</evidence>
<keyword evidence="18" id="KW-1185">Reference proteome</keyword>
<keyword evidence="9" id="KW-0133">Cell shape</keyword>
<dbReference type="GO" id="GO:0008360">
    <property type="term" value="P:regulation of cell shape"/>
    <property type="evidence" value="ECO:0007669"/>
    <property type="project" value="UniProtKB-KW"/>
</dbReference>
<evidence type="ECO:0000259" key="15">
    <source>
        <dbReference type="Pfam" id="PF00905"/>
    </source>
</evidence>
<keyword evidence="7" id="KW-0812">Transmembrane</keyword>
<gene>
    <name evidence="17" type="primary">mrdA</name>
    <name evidence="17" type="ORF">EFY79_04055</name>
</gene>
<dbReference type="Gene3D" id="3.40.710.10">
    <property type="entry name" value="DD-peptidase/beta-lactamase superfamily"/>
    <property type="match status" value="1"/>
</dbReference>
<keyword evidence="10" id="KW-0573">Peptidoglycan synthesis</keyword>
<evidence type="ECO:0000256" key="10">
    <source>
        <dbReference type="ARBA" id="ARBA00022984"/>
    </source>
</evidence>
<evidence type="ECO:0000256" key="13">
    <source>
        <dbReference type="ARBA" id="ARBA00023316"/>
    </source>
</evidence>
<dbReference type="Proteomes" id="UP000267223">
    <property type="component" value="Unassembled WGS sequence"/>
</dbReference>
<accession>A0A3M9NMF6</accession>
<keyword evidence="12" id="KW-0472">Membrane</keyword>
<name>A0A3M9NMF6_9BACT</name>
<dbReference type="SUPFAM" id="SSF56519">
    <property type="entry name" value="Penicillin binding protein dimerisation domain"/>
    <property type="match status" value="1"/>
</dbReference>
<evidence type="ECO:0000256" key="9">
    <source>
        <dbReference type="ARBA" id="ARBA00022960"/>
    </source>
</evidence>
<evidence type="ECO:0000256" key="12">
    <source>
        <dbReference type="ARBA" id="ARBA00023136"/>
    </source>
</evidence>
<keyword evidence="4" id="KW-0997">Cell inner membrane</keyword>
<dbReference type="GO" id="GO:0006508">
    <property type="term" value="P:proteolysis"/>
    <property type="evidence" value="ECO:0007669"/>
    <property type="project" value="UniProtKB-KW"/>
</dbReference>
<dbReference type="Pfam" id="PF03717">
    <property type="entry name" value="PBP_dimer"/>
    <property type="match status" value="1"/>
</dbReference>
<evidence type="ECO:0000313" key="17">
    <source>
        <dbReference type="EMBL" id="RNI38844.1"/>
    </source>
</evidence>
<evidence type="ECO:0000256" key="4">
    <source>
        <dbReference type="ARBA" id="ARBA00022519"/>
    </source>
</evidence>
<dbReference type="GO" id="GO:0008658">
    <property type="term" value="F:penicillin binding"/>
    <property type="evidence" value="ECO:0007669"/>
    <property type="project" value="InterPro"/>
</dbReference>
<dbReference type="GO" id="GO:0071972">
    <property type="term" value="F:peptidoglycan L,D-transpeptidase activity"/>
    <property type="evidence" value="ECO:0007669"/>
    <property type="project" value="TreeGrafter"/>
</dbReference>
<dbReference type="InterPro" id="IPR005311">
    <property type="entry name" value="PBP_dimer"/>
</dbReference>
<evidence type="ECO:0000256" key="7">
    <source>
        <dbReference type="ARBA" id="ARBA00022692"/>
    </source>
</evidence>
<keyword evidence="3" id="KW-1003">Cell membrane</keyword>
<reference evidence="17 18" key="1">
    <citation type="submission" date="2018-11" db="EMBL/GenBank/DDBJ databases">
        <title>Draft genome sequence of Ferruginibacter sp. BO-59.</title>
        <authorList>
            <person name="Im W.T."/>
        </authorList>
    </citation>
    <scope>NUCLEOTIDE SEQUENCE [LARGE SCALE GENOMIC DNA]</scope>
    <source>
        <strain evidence="17 18">BO-59</strain>
    </source>
</reference>
<evidence type="ECO:0000256" key="8">
    <source>
        <dbReference type="ARBA" id="ARBA00022801"/>
    </source>
</evidence>
<feature type="domain" description="Penicillin-binding protein transpeptidase" evidence="15">
    <location>
        <begin position="245"/>
        <end position="574"/>
    </location>
</feature>
<feature type="domain" description="Penicillin-binding protein dimerisation" evidence="16">
    <location>
        <begin position="37"/>
        <end position="208"/>
    </location>
</feature>
<sequence length="692" mass="77770">MFLFVGLIIILRLFILQVVDKKYSVMANEQGRFRMVVYPNRGIMFDRKGKAILRNTVIYDLMVTPSKLYSMHLDTAGLCRILNIDTAEFRKRIITAIIRNRSYRPSVFETSLSEEKIARINESLYKFVPAFYLQERPVRDYTYDAAGNILGYLSEVDSNFLKRHEGEGYQSGDYAGWTGLERSYERVLMGRRGIEYWKRDNKNRLTSRLENGKYDTASVPGQNLHMALDIELQMLGEHLMENKVGAIVAIDPQTGGVLAMVSSPTYKPNLLTGADRRKHFSQLYLDPRLPMYNRAISATYSPGSTFKTLQGLVGLQEGVITPSTRFLCTGAFYGCGRPMGCLDPGNFNLKEAITVSCNTYFANVMQRCISNPKFGSADSGLRVWDKYMYAFGLGNRLGIDMPFERSGIIPTPRTYNRMYGEGHWNFCTFRSVSIGQGEVNVTPLQVANEMAYLANRGWFITPHMIDSIDGGDEYRMLDSFKLRHHPLDIPDTVFEAVADGMQGVMERGTGAAAKVPGIVVCGKTGTVENYYKGVKQRDHAFFAAFAPRSNPKIAIAVICENAGFGSNSSAPIASLMIEKYLKDSITEPDRKAMIDRIAALNLIPKRMLDAMRERDSIARAKSKNAMLVKSYIKSIKDTTGMEDVDSTDAMEELNKVKPNEKKTDSLPAKKQGFSDNKPNAILPDKQNKKQEN</sequence>
<feature type="region of interest" description="Disordered" evidence="14">
    <location>
        <begin position="643"/>
        <end position="692"/>
    </location>
</feature>
<keyword evidence="6" id="KW-0645">Protease</keyword>
<evidence type="ECO:0000313" key="18">
    <source>
        <dbReference type="Proteomes" id="UP000267223"/>
    </source>
</evidence>
<dbReference type="PANTHER" id="PTHR30627:SF2">
    <property type="entry name" value="PEPTIDOGLYCAN D,D-TRANSPEPTIDASE MRDA"/>
    <property type="match status" value="1"/>
</dbReference>
<dbReference type="InterPro" id="IPR050515">
    <property type="entry name" value="Beta-lactam/transpept"/>
</dbReference>